<reference evidence="4" key="1">
    <citation type="submission" date="2022-10" db="EMBL/GenBank/DDBJ databases">
        <title>Novel sulphate-reducing endosymbionts in the free-living metamonad Anaeramoeba.</title>
        <authorList>
            <person name="Jerlstrom-Hultqvist J."/>
            <person name="Cepicka I."/>
            <person name="Gallot-Lavallee L."/>
            <person name="Salas-Leiva D."/>
            <person name="Curtis B.A."/>
            <person name="Zahonova K."/>
            <person name="Pipaliya S."/>
            <person name="Dacks J."/>
            <person name="Roger A.J."/>
        </authorList>
    </citation>
    <scope>NUCLEOTIDE SEQUENCE</scope>
    <source>
        <strain evidence="4">BMAN</strain>
    </source>
</reference>
<feature type="transmembrane region" description="Helical" evidence="2">
    <location>
        <begin position="842"/>
        <end position="868"/>
    </location>
</feature>
<evidence type="ECO:0000256" key="3">
    <source>
        <dbReference type="SAM" id="SignalP"/>
    </source>
</evidence>
<evidence type="ECO:0000256" key="1">
    <source>
        <dbReference type="SAM" id="Coils"/>
    </source>
</evidence>
<protein>
    <submittedName>
        <fullName evidence="4">Ndr1/hin1-like protein</fullName>
    </submittedName>
</protein>
<sequence>MIIILILLLLKVENQTFLTDGCISLEFSPENGFGFSNSEMQINISISEKSKIKTGAGFSNLSDYSNEDSKFLTDLLLGIPVFYADHSIFLLDLNSSEIIVPNEATNYETNNKIGVKFINLEMNHLFELFTSLRIFDSETTNQHHSIEWTGFIQYSTLPLLLDTITQPNPPNFCSKFTELNFTIQDKKPKQNYGLQEIIVNYINNEEWILEITADIDISDSFPTEKKIIIKKFEVNSEEYSLENEISMNFLINGEAEIIVPIMKAGEHENLIEYTEGNSPEGVETIQQEITEKRAEMIFDLHKEGSFNLEIFDMNLGYFRPLEIGDPESVEEVYQSGTYWLGKFTNKTDNDSIIYLSFSIGEYRSNKSWFYYKEPEVHGVNCPMGSLRNMMCPFCQNGQLHMLGVDLTTIFSSYNFSLQDRIVDQNKSIDFSIGSQFNSSFNLSSEPFYQDQYVNISVLNFDEIVPNFKSIQNDRLFVENYDLYDSMDRNNLSRWRFVNQQYFNDSLDSIGVLMDVFINQNDFCMQEQGSGLKFSASYFVHNNFDNITVKKIENFNTNLWNNSVVQRIRFGSDNQSLVFQPENVGSMSLLFATIEFQIENNGEVSGMIVGYLSCNNSDLVINPDNPKQMNISSNSKSSLVFEVDYESSLDEDAKIECELDISQNSLPLWNITYENETVNGLIIPIYNGCLFQRADPYFPVDGISGIQVDNFDTNQESNENSFQLKFLVKINNSPVSVVFSLDCFINSSLILHETNSINFSQSEIQKYVDWIVVFESSFEYPFSIQCEIESEIEMESCWSNNSKFSNSSFDFLFQIQQDQEDSSGFWNSKLGSFLYKMGGDSKLGGVFCFIFFLLLFLTLLIFVPLFLLFKSKKKKLFQNQSKDFELKKVKNENLQKEFEMDQVVENPLKKKREKMKDLEKNADELLSQIGIEEEEKKRNKKSGLTLKEKMERDFDSIINQK</sequence>
<keyword evidence="2" id="KW-0472">Membrane</keyword>
<name>A0A9Q0L8S5_ANAIG</name>
<gene>
    <name evidence="4" type="ORF">M0811_13197</name>
</gene>
<feature type="signal peptide" evidence="3">
    <location>
        <begin position="1"/>
        <end position="16"/>
    </location>
</feature>
<evidence type="ECO:0000313" key="5">
    <source>
        <dbReference type="Proteomes" id="UP001149090"/>
    </source>
</evidence>
<keyword evidence="2" id="KW-0812">Transmembrane</keyword>
<dbReference type="Proteomes" id="UP001149090">
    <property type="component" value="Unassembled WGS sequence"/>
</dbReference>
<accession>A0A9Q0L8S5</accession>
<dbReference type="EMBL" id="JAPDFW010000133">
    <property type="protein sequence ID" value="KAJ5067148.1"/>
    <property type="molecule type" value="Genomic_DNA"/>
</dbReference>
<comment type="caution">
    <text evidence="4">The sequence shown here is derived from an EMBL/GenBank/DDBJ whole genome shotgun (WGS) entry which is preliminary data.</text>
</comment>
<organism evidence="4 5">
    <name type="scientific">Anaeramoeba ignava</name>
    <name type="common">Anaerobic marine amoeba</name>
    <dbReference type="NCBI Taxonomy" id="1746090"/>
    <lineage>
        <taxon>Eukaryota</taxon>
        <taxon>Metamonada</taxon>
        <taxon>Anaeramoebidae</taxon>
        <taxon>Anaeramoeba</taxon>
    </lineage>
</organism>
<keyword evidence="2" id="KW-1133">Transmembrane helix</keyword>
<evidence type="ECO:0000313" key="4">
    <source>
        <dbReference type="EMBL" id="KAJ5067148.1"/>
    </source>
</evidence>
<proteinExistence type="predicted"/>
<keyword evidence="5" id="KW-1185">Reference proteome</keyword>
<keyword evidence="3" id="KW-0732">Signal</keyword>
<feature type="coiled-coil region" evidence="1">
    <location>
        <begin position="907"/>
        <end position="934"/>
    </location>
</feature>
<keyword evidence="1" id="KW-0175">Coiled coil</keyword>
<feature type="chain" id="PRO_5040212303" evidence="3">
    <location>
        <begin position="17"/>
        <end position="960"/>
    </location>
</feature>
<evidence type="ECO:0000256" key="2">
    <source>
        <dbReference type="SAM" id="Phobius"/>
    </source>
</evidence>
<dbReference type="AlphaFoldDB" id="A0A9Q0L8S5"/>